<evidence type="ECO:0000256" key="7">
    <source>
        <dbReference type="SAM" id="SignalP"/>
    </source>
</evidence>
<dbReference type="Pfam" id="PF07802">
    <property type="entry name" value="GCK"/>
    <property type="match status" value="1"/>
</dbReference>
<evidence type="ECO:0000313" key="11">
    <source>
        <dbReference type="EMBL" id="KAG2969901.1"/>
    </source>
</evidence>
<comment type="caution">
    <text evidence="9">The sequence shown here is derived from an EMBL/GenBank/DDBJ whole genome shotgun (WGS) entry which is preliminary data.</text>
</comment>
<dbReference type="Pfam" id="PF00612">
    <property type="entry name" value="IQ"/>
    <property type="match status" value="9"/>
</dbReference>
<feature type="coiled-coil region" evidence="5">
    <location>
        <begin position="1299"/>
        <end position="1362"/>
    </location>
</feature>
<evidence type="ECO:0000256" key="1">
    <source>
        <dbReference type="ARBA" id="ARBA00004496"/>
    </source>
</evidence>
<dbReference type="Proteomes" id="UP000760860">
    <property type="component" value="Unassembled WGS sequence"/>
</dbReference>
<dbReference type="Pfam" id="PF00397">
    <property type="entry name" value="WW"/>
    <property type="match status" value="1"/>
</dbReference>
<dbReference type="InterPro" id="IPR012891">
    <property type="entry name" value="GCK_dom"/>
</dbReference>
<feature type="chain" id="PRO_5040097048" description="WW domain-containing protein" evidence="7">
    <location>
        <begin position="28"/>
        <end position="1651"/>
    </location>
</feature>
<comment type="subcellular location">
    <subcellularLocation>
        <location evidence="1">Cytoplasm</location>
    </subcellularLocation>
</comment>
<feature type="region of interest" description="Disordered" evidence="6">
    <location>
        <begin position="294"/>
        <end position="328"/>
    </location>
</feature>
<dbReference type="InterPro" id="IPR036020">
    <property type="entry name" value="WW_dom_sf"/>
</dbReference>
<evidence type="ECO:0000313" key="12">
    <source>
        <dbReference type="EMBL" id="KAG3213082.1"/>
    </source>
</evidence>
<proteinExistence type="predicted"/>
<feature type="region of interest" description="Disordered" evidence="6">
    <location>
        <begin position="355"/>
        <end position="398"/>
    </location>
</feature>
<dbReference type="VEuPathDB" id="FungiDB:PC110_g8248"/>
<dbReference type="EMBL" id="RCMV01000771">
    <property type="protein sequence ID" value="KAG3213082.1"/>
    <property type="molecule type" value="Genomic_DNA"/>
</dbReference>
<protein>
    <recommendedName>
        <fullName evidence="8">WW domain-containing protein</fullName>
    </recommendedName>
</protein>
<dbReference type="SMART" id="SM01227">
    <property type="entry name" value="GCK"/>
    <property type="match status" value="1"/>
</dbReference>
<dbReference type="PANTHER" id="PTHR22706">
    <property type="entry name" value="ASSEMBLY FACTOR FOR SPINDLE MICROTUBULES"/>
    <property type="match status" value="1"/>
</dbReference>
<accession>A0A8T1BC36</accession>
<reference evidence="9" key="1">
    <citation type="submission" date="2018-10" db="EMBL/GenBank/DDBJ databases">
        <title>Effector identification in a new, highly contiguous assembly of the strawberry crown rot pathogen Phytophthora cactorum.</title>
        <authorList>
            <person name="Armitage A.D."/>
            <person name="Nellist C.F."/>
            <person name="Bates H."/>
            <person name="Vickerstaff R.J."/>
            <person name="Harrison R.J."/>
        </authorList>
    </citation>
    <scope>NUCLEOTIDE SEQUENCE</scope>
    <source>
        <strain evidence="9">4032</strain>
        <strain evidence="10">4040</strain>
        <strain evidence="11">P415</strain>
        <strain evidence="12">P421</strain>
    </source>
</reference>
<dbReference type="InterPro" id="IPR000048">
    <property type="entry name" value="IQ_motif_EF-hand-BS"/>
</dbReference>
<dbReference type="GO" id="GO:0000922">
    <property type="term" value="C:spindle pole"/>
    <property type="evidence" value="ECO:0007669"/>
    <property type="project" value="TreeGrafter"/>
</dbReference>
<dbReference type="SMART" id="SM00015">
    <property type="entry name" value="IQ"/>
    <property type="match status" value="22"/>
</dbReference>
<dbReference type="GO" id="GO:0005737">
    <property type="term" value="C:cytoplasm"/>
    <property type="evidence" value="ECO:0007669"/>
    <property type="project" value="UniProtKB-SubCell"/>
</dbReference>
<dbReference type="Proteomes" id="UP000774804">
    <property type="component" value="Unassembled WGS sequence"/>
</dbReference>
<dbReference type="GO" id="GO:0000278">
    <property type="term" value="P:mitotic cell cycle"/>
    <property type="evidence" value="ECO:0007669"/>
    <property type="project" value="TreeGrafter"/>
</dbReference>
<feature type="domain" description="WW" evidence="8">
    <location>
        <begin position="1484"/>
        <end position="1512"/>
    </location>
</feature>
<dbReference type="PANTHER" id="PTHR22706:SF1">
    <property type="entry name" value="ASSEMBLY FACTOR FOR SPINDLE MICROTUBULES"/>
    <property type="match status" value="1"/>
</dbReference>
<keyword evidence="7" id="KW-0732">Signal</keyword>
<evidence type="ECO:0000313" key="10">
    <source>
        <dbReference type="EMBL" id="KAG2913546.1"/>
    </source>
</evidence>
<dbReference type="SMART" id="SM00456">
    <property type="entry name" value="WW"/>
    <property type="match status" value="2"/>
</dbReference>
<dbReference type="Gene3D" id="1.10.287.2900">
    <property type="match status" value="1"/>
</dbReference>
<keyword evidence="5" id="KW-0175">Coiled coil</keyword>
<feature type="compositionally biased region" description="Low complexity" evidence="6">
    <location>
        <begin position="1625"/>
        <end position="1641"/>
    </location>
</feature>
<dbReference type="PROSITE" id="PS50096">
    <property type="entry name" value="IQ"/>
    <property type="match status" value="16"/>
</dbReference>
<keyword evidence="3" id="KW-0677">Repeat</keyword>
<keyword evidence="2" id="KW-0963">Cytoplasm</keyword>
<dbReference type="InterPro" id="IPR051185">
    <property type="entry name" value="ASPM"/>
</dbReference>
<feature type="region of interest" description="Disordered" evidence="6">
    <location>
        <begin position="1625"/>
        <end position="1651"/>
    </location>
</feature>
<sequence>MSTTFLRSRRLLPFLAAPTALLSVSSAHLEAAEPEPTSQPAVDFVGVFVEKESAARLRQQFPAKFGNADEPLVVVLRFQPTAEEQEAFAPIFGRAAKLHVKGLAEDDHAQTVLVAVTTETGESLEYDGAAEPAHVTLSTSAGGLSAGYSSVLLERLRASDKLRYLLDDEEGISQWTGELPAFESKHLPLFSPFPAVEAKIVKVDAKQSEQLALQGTVCLSSRFDVSTGECQAPKAECGFCKFMKAGPCGKEFTAWEACLDSCKKSGDDFIEKCGPQTLALRDCVDANPEYYHVLSDDPEEKKDESEAEDNPDSMSSLRTPGTPDRLKAGLSAVPVSASWHKAAVVRRPQLAQLPAGPLSAPKQLQQQQNASPNQQSVQPLRRTPSGVPLNRSTTKRVTKVPTLSFNSKRRGRNAISNQFSVDGARRVNAGVYLLENVKTGHRYFGTTWDLHNAAAQSFHDLQLGVHPHQALSTSFQLYGEAASGIRFRVLEQVSPPSSPRPPAPTDQVRAKRRRVKRLTAGRDADNNKDGFDVRAMERKLATRLRFHQRKVVRCAAYKIVRRFLVLPLLARAWPLWVRVTEGCTLVERTAASVEIQRVARGYLDRVVVDAIRRYRAARILQRFMRRCHFTLSCKRRARSLLESKAAGVLQRSMREFVARRKARRRREGVRRWLAARKLQTHVRRHLAHRLVDCRRLDKRRALAAIRVQRITRGHLARLRVQRLRQRRIDVKAATSIQKMWRGYLTRTKVTLQRSLEGALSTHHRLHHCSLEDLRDEAARTIQQAYSRWKARRLREQNEKATTIRLAYRNYVARKFGWAATTVLLETAMANRIQRLGRRWMFQRRFRRVVTAYRRDKAALCIQCCTRQYQARLKLYKLRKEKKCTQAIRRIQAFWRAYWMLLRLRERVRTRKRERAARQIQATLRAWIARREYLAVRDLARRNRAATQMQCMFRARQARRELMRRQVVRRLGGCENCRSQLATVYHFEAESELCAACSDEFASLGDAVMETIDVNVYHRIVVPLVSAQRAYRAFQTQKRLQFGTCTLCEKHAVRRSCWSCLHGHSFTSHDGKPSVGLMFCRSCDALFHERKQHQRKNIEAAYAEEAAAVTIQKYYRRFAQRHTLADLHRAQQTAAAKRVQGCFRRHRQRRITRAICAAHGRQQVLEASAARTIQRVVRGHLARCERRRLKHERDSATRIQRAFRRHQVRRVYNAAVVIQSHVRGWLARRVACALRQERLEKQRNAAACCIQRHTRGFLARRRVRHLRQQNAAVRLQSVWRGYVARCEFHALQLEKQRQFNDELRTRLRAVAAQIAESERVAATRIQTIVRGRQARIELYRRKRQAARSAREQLRDRAVELEVASATCIQRRVRERITMPASHQRLRAQCCARCFLSRRTVKRMRMEKQSAVRIQRAFRYSRAKRRLARLVDDDTATPAPVWVELFDEASGYVYYYHTETGQSVWERPQEMDTSPENPTSENVGEWVEYWDENVDASYFYNVKTGEATWSTPAGYQSSNQEDTTTSEAWPMDNGGTYYTLPSRSKMESTEAENQQMEAYGDQYAPYGYEYGEDQAYYGNNNNEGAYYYYGDGTEYAYPLEPADNEQYGPVDTEYDINYKIYLTQIQQEQQQEDQQSGNDQQQQDQKRNDTKCV</sequence>
<evidence type="ECO:0000259" key="8">
    <source>
        <dbReference type="PROSITE" id="PS50020"/>
    </source>
</evidence>
<dbReference type="SUPFAM" id="SSF51045">
    <property type="entry name" value="WW domain"/>
    <property type="match status" value="1"/>
</dbReference>
<dbReference type="Gene3D" id="1.20.5.190">
    <property type="match status" value="4"/>
</dbReference>
<dbReference type="EMBL" id="RCMK01000754">
    <property type="protein sequence ID" value="KAG2913546.1"/>
    <property type="molecule type" value="Genomic_DNA"/>
</dbReference>
<dbReference type="Gene3D" id="2.20.70.10">
    <property type="match status" value="2"/>
</dbReference>
<dbReference type="Proteomes" id="UP000697107">
    <property type="component" value="Unassembled WGS sequence"/>
</dbReference>
<name>A0A8T1BC36_9STRA</name>
<feature type="region of interest" description="Disordered" evidence="6">
    <location>
        <begin position="492"/>
        <end position="523"/>
    </location>
</feature>
<feature type="domain" description="WW" evidence="8">
    <location>
        <begin position="1440"/>
        <end position="1468"/>
    </location>
</feature>
<dbReference type="GO" id="GO:0051295">
    <property type="term" value="P:establishment of meiotic spindle localization"/>
    <property type="evidence" value="ECO:0007669"/>
    <property type="project" value="TreeGrafter"/>
</dbReference>
<evidence type="ECO:0000256" key="4">
    <source>
        <dbReference type="ARBA" id="ARBA00022860"/>
    </source>
</evidence>
<feature type="compositionally biased region" description="Polar residues" evidence="6">
    <location>
        <begin position="1510"/>
        <end position="1525"/>
    </location>
</feature>
<evidence type="ECO:0000256" key="3">
    <source>
        <dbReference type="ARBA" id="ARBA00022737"/>
    </source>
</evidence>
<evidence type="ECO:0000256" key="2">
    <source>
        <dbReference type="ARBA" id="ARBA00022490"/>
    </source>
</evidence>
<dbReference type="PROSITE" id="PS50020">
    <property type="entry name" value="WW_DOMAIN_2"/>
    <property type="match status" value="2"/>
</dbReference>
<feature type="compositionally biased region" description="Low complexity" evidence="6">
    <location>
        <begin position="357"/>
        <end position="379"/>
    </location>
</feature>
<evidence type="ECO:0000256" key="6">
    <source>
        <dbReference type="SAM" id="MobiDB-lite"/>
    </source>
</evidence>
<feature type="region of interest" description="Disordered" evidence="6">
    <location>
        <begin position="1510"/>
        <end position="1531"/>
    </location>
</feature>
<dbReference type="InterPro" id="IPR001202">
    <property type="entry name" value="WW_dom"/>
</dbReference>
<dbReference type="EMBL" id="RCML01000760">
    <property type="protein sequence ID" value="KAG2969901.1"/>
    <property type="molecule type" value="Genomic_DNA"/>
</dbReference>
<feature type="compositionally biased region" description="Basic residues" evidence="6">
    <location>
        <begin position="510"/>
        <end position="519"/>
    </location>
</feature>
<dbReference type="EMBL" id="RCMI01000768">
    <property type="protein sequence ID" value="KAG2898267.1"/>
    <property type="molecule type" value="Genomic_DNA"/>
</dbReference>
<evidence type="ECO:0000256" key="5">
    <source>
        <dbReference type="SAM" id="Coils"/>
    </source>
</evidence>
<organism evidence="9 13">
    <name type="scientific">Phytophthora cactorum</name>
    <dbReference type="NCBI Taxonomy" id="29920"/>
    <lineage>
        <taxon>Eukaryota</taxon>
        <taxon>Sar</taxon>
        <taxon>Stramenopiles</taxon>
        <taxon>Oomycota</taxon>
        <taxon>Peronosporomycetes</taxon>
        <taxon>Peronosporales</taxon>
        <taxon>Peronosporaceae</taxon>
        <taxon>Phytophthora</taxon>
    </lineage>
</organism>
<feature type="signal peptide" evidence="7">
    <location>
        <begin position="1"/>
        <end position="27"/>
    </location>
</feature>
<keyword evidence="4" id="KW-0112">Calmodulin-binding</keyword>
<evidence type="ECO:0000313" key="13">
    <source>
        <dbReference type="Proteomes" id="UP000774804"/>
    </source>
</evidence>
<dbReference type="Proteomes" id="UP000736787">
    <property type="component" value="Unassembled WGS sequence"/>
</dbReference>
<gene>
    <name evidence="9" type="ORF">PC115_g16892</name>
    <name evidence="10" type="ORF">PC117_g18551</name>
    <name evidence="11" type="ORF">PC118_g17185</name>
    <name evidence="12" type="ORF">PC129_g15977</name>
</gene>
<dbReference type="GO" id="GO:0005516">
    <property type="term" value="F:calmodulin binding"/>
    <property type="evidence" value="ECO:0007669"/>
    <property type="project" value="UniProtKB-KW"/>
</dbReference>
<dbReference type="VEuPathDB" id="FungiDB:PC110_g8249"/>
<dbReference type="CDD" id="cd00201">
    <property type="entry name" value="WW"/>
    <property type="match status" value="2"/>
</dbReference>
<dbReference type="InterPro" id="IPR035901">
    <property type="entry name" value="GIY-YIG_endonuc_sf"/>
</dbReference>
<feature type="compositionally biased region" description="Basic and acidic residues" evidence="6">
    <location>
        <begin position="1642"/>
        <end position="1651"/>
    </location>
</feature>
<evidence type="ECO:0000313" key="9">
    <source>
        <dbReference type="EMBL" id="KAG2898267.1"/>
    </source>
</evidence>
<dbReference type="GO" id="GO:0007051">
    <property type="term" value="P:spindle organization"/>
    <property type="evidence" value="ECO:0007669"/>
    <property type="project" value="TreeGrafter"/>
</dbReference>
<dbReference type="Gene3D" id="3.40.1440.10">
    <property type="entry name" value="GIY-YIG endonuclease"/>
    <property type="match status" value="1"/>
</dbReference>